<dbReference type="Proteomes" id="UP000326396">
    <property type="component" value="Linkage Group LG15"/>
</dbReference>
<gene>
    <name evidence="1" type="ORF">E3N88_14150</name>
</gene>
<protein>
    <recommendedName>
        <fullName evidence="3">Reverse transcriptase zinc-binding domain-containing protein</fullName>
    </recommendedName>
</protein>
<organism evidence="1 2">
    <name type="scientific">Mikania micrantha</name>
    <name type="common">bitter vine</name>
    <dbReference type="NCBI Taxonomy" id="192012"/>
    <lineage>
        <taxon>Eukaryota</taxon>
        <taxon>Viridiplantae</taxon>
        <taxon>Streptophyta</taxon>
        <taxon>Embryophyta</taxon>
        <taxon>Tracheophyta</taxon>
        <taxon>Spermatophyta</taxon>
        <taxon>Magnoliopsida</taxon>
        <taxon>eudicotyledons</taxon>
        <taxon>Gunneridae</taxon>
        <taxon>Pentapetalae</taxon>
        <taxon>asterids</taxon>
        <taxon>campanulids</taxon>
        <taxon>Asterales</taxon>
        <taxon>Asteraceae</taxon>
        <taxon>Asteroideae</taxon>
        <taxon>Heliantheae alliance</taxon>
        <taxon>Eupatorieae</taxon>
        <taxon>Mikania</taxon>
    </lineage>
</organism>
<proteinExistence type="predicted"/>
<dbReference type="AlphaFoldDB" id="A0A5N6P0L2"/>
<sequence length="137" mass="15933">MPQDRGMGLGSLKIINMSLLAKWWWRFKSDKNGLWRKVIWVVHHNSRSLSFIPMRIAMLGPWKAIYKNSMELLSVGVNLSKAILGMPGYQVKVQDDSIIIEYQWNNVALTEKENKEVMVHSSLINTMTFNNGPDRWR</sequence>
<accession>A0A5N6P0L2</accession>
<evidence type="ECO:0000313" key="2">
    <source>
        <dbReference type="Proteomes" id="UP000326396"/>
    </source>
</evidence>
<dbReference type="OrthoDB" id="1435349at2759"/>
<name>A0A5N6P0L2_9ASTR</name>
<keyword evidence="2" id="KW-1185">Reference proteome</keyword>
<dbReference type="EMBL" id="SZYD01000007">
    <property type="protein sequence ID" value="KAD5802790.1"/>
    <property type="molecule type" value="Genomic_DNA"/>
</dbReference>
<reference evidence="1 2" key="1">
    <citation type="submission" date="2019-05" db="EMBL/GenBank/DDBJ databases">
        <title>Mikania micrantha, genome provides insights into the molecular mechanism of rapid growth.</title>
        <authorList>
            <person name="Liu B."/>
        </authorList>
    </citation>
    <scope>NUCLEOTIDE SEQUENCE [LARGE SCALE GENOMIC DNA]</scope>
    <source>
        <strain evidence="1">NLD-2019</strain>
        <tissue evidence="1">Leaf</tissue>
    </source>
</reference>
<evidence type="ECO:0000313" key="1">
    <source>
        <dbReference type="EMBL" id="KAD5802790.1"/>
    </source>
</evidence>
<comment type="caution">
    <text evidence="1">The sequence shown here is derived from an EMBL/GenBank/DDBJ whole genome shotgun (WGS) entry which is preliminary data.</text>
</comment>
<evidence type="ECO:0008006" key="3">
    <source>
        <dbReference type="Google" id="ProtNLM"/>
    </source>
</evidence>